<feature type="coiled-coil region" evidence="1">
    <location>
        <begin position="311"/>
        <end position="350"/>
    </location>
</feature>
<keyword evidence="1" id="KW-0175">Coiled coil</keyword>
<dbReference type="RefSeq" id="WP_002659929.1">
    <property type="nucleotide sequence ID" value="NZ_JH719942.1"/>
</dbReference>
<dbReference type="SUPFAM" id="SSF53300">
    <property type="entry name" value="vWA-like"/>
    <property type="match status" value="1"/>
</dbReference>
<dbReference type="HOGENOM" id="CLU_040423_0_0_10"/>
<reference evidence="5" key="1">
    <citation type="journal article" date="2012" name="Stand. Genomic Sci.">
        <title>Permanent draft genome sequence of the gliding predator Saprospira grandis strain Sa g1 (= HR1).</title>
        <authorList>
            <person name="Mavromatis K."/>
            <person name="Chertkov O."/>
            <person name="Lapidus A."/>
            <person name="Nolan M."/>
            <person name="Lucas S."/>
            <person name="Tice H."/>
            <person name="Del Rio T.G."/>
            <person name="Cheng J.F."/>
            <person name="Han C."/>
            <person name="Tapia R."/>
            <person name="Bruce D."/>
            <person name="Goodwin L.A."/>
            <person name="Pitluck S."/>
            <person name="Huntemann M."/>
            <person name="Liolios K."/>
            <person name="Pagani I."/>
            <person name="Ivanova N."/>
            <person name="Mikhailova N."/>
            <person name="Pati A."/>
            <person name="Chen A."/>
            <person name="Palaniappan K."/>
            <person name="Land M."/>
            <person name="Brambilla E.M."/>
            <person name="Rohde M."/>
            <person name="Spring S."/>
            <person name="Goker M."/>
            <person name="Detter J.C."/>
            <person name="Bristow J."/>
            <person name="Eisen J.A."/>
            <person name="Markowitz V."/>
            <person name="Hugenholtz P."/>
            <person name="Kyrpides N.C."/>
            <person name="Klenk H.P."/>
            <person name="Woyke T."/>
        </authorList>
    </citation>
    <scope>NUCLEOTIDE SEQUENCE [LARGE SCALE GENOMIC DNA]</scope>
    <source>
        <strain evidence="5">DSM 2844</strain>
    </source>
</reference>
<evidence type="ECO:0000259" key="3">
    <source>
        <dbReference type="PROSITE" id="PS50234"/>
    </source>
</evidence>
<gene>
    <name evidence="4" type="ORF">SapgrDRAFT_2538</name>
</gene>
<dbReference type="InterPro" id="IPR036465">
    <property type="entry name" value="vWFA_dom_sf"/>
</dbReference>
<dbReference type="EMBL" id="JH719942">
    <property type="protein sequence ID" value="EJF54197.1"/>
    <property type="molecule type" value="Genomic_DNA"/>
</dbReference>
<feature type="chain" id="PRO_5003737293" evidence="2">
    <location>
        <begin position="21"/>
        <end position="384"/>
    </location>
</feature>
<accession>J0P9E5</accession>
<name>J0P9E5_9BACT</name>
<keyword evidence="2" id="KW-0732">Signal</keyword>
<sequence length="384" mass="43263">MKILHFFVFGLLLSFGAVQAQTPSLTAPLVEKSRQQTAEPKIQIALLLDASGSMDGLIEQAKAQLWKIVNELARSRKDGKAPNIELALYEYGKDNHPSKNGYLLQLAPLTTDLDLVSEKLFEIRTNGGSEYCGWAIEDALDNLNWSDREEDLKLIFIAGNERFTQGPKNYKKVCKAAVKRNIVVNTIFCGACKQGVQLFWKDGADRAEGKYLCINQNEKIAHIEAPQDAEILRLNDTLNRTYMSYGGRKGAEMKARQKKQDVNAAAFSLTERAISKSSGAYKNSSWDAVDAYVENEDVILEADEEELPEELQGLEKDKRKEVIEAKMKERERIQNEIQELSKQRSAYISKERKKQAGQKGNSLDDAMLDAVREQATKEGFIFEK</sequence>
<organism evidence="4 5">
    <name type="scientific">Saprospira grandis DSM 2844</name>
    <dbReference type="NCBI Taxonomy" id="694433"/>
    <lineage>
        <taxon>Bacteria</taxon>
        <taxon>Pseudomonadati</taxon>
        <taxon>Bacteroidota</taxon>
        <taxon>Saprospiria</taxon>
        <taxon>Saprospirales</taxon>
        <taxon>Saprospiraceae</taxon>
        <taxon>Saprospira</taxon>
    </lineage>
</organism>
<protein>
    <submittedName>
        <fullName evidence="4">von Willebrand factor type A-like protein</fullName>
    </submittedName>
</protein>
<evidence type="ECO:0000256" key="1">
    <source>
        <dbReference type="SAM" id="Coils"/>
    </source>
</evidence>
<dbReference type="AlphaFoldDB" id="J0P9E5"/>
<dbReference type="OrthoDB" id="5827268at2"/>
<dbReference type="Proteomes" id="UP000005113">
    <property type="component" value="Unassembled WGS sequence"/>
</dbReference>
<proteinExistence type="predicted"/>
<evidence type="ECO:0000313" key="5">
    <source>
        <dbReference type="Proteomes" id="UP000005113"/>
    </source>
</evidence>
<feature type="domain" description="VWFA" evidence="3">
    <location>
        <begin position="43"/>
        <end position="241"/>
    </location>
</feature>
<dbReference type="SMART" id="SM00327">
    <property type="entry name" value="VWA"/>
    <property type="match status" value="1"/>
</dbReference>
<feature type="signal peptide" evidence="2">
    <location>
        <begin position="1"/>
        <end position="20"/>
    </location>
</feature>
<evidence type="ECO:0000256" key="2">
    <source>
        <dbReference type="SAM" id="SignalP"/>
    </source>
</evidence>
<evidence type="ECO:0000313" key="4">
    <source>
        <dbReference type="EMBL" id="EJF54197.1"/>
    </source>
</evidence>
<dbReference type="PROSITE" id="PS50234">
    <property type="entry name" value="VWFA"/>
    <property type="match status" value="1"/>
</dbReference>
<dbReference type="Gene3D" id="3.40.50.410">
    <property type="entry name" value="von Willebrand factor, type A domain"/>
    <property type="match status" value="1"/>
</dbReference>
<dbReference type="InterPro" id="IPR002035">
    <property type="entry name" value="VWF_A"/>
</dbReference>